<comment type="caution">
    <text evidence="10">The sequence shown here is derived from an EMBL/GenBank/DDBJ whole genome shotgun (WGS) entry which is preliminary data.</text>
</comment>
<feature type="transmembrane region" description="Helical" evidence="8">
    <location>
        <begin position="358"/>
        <end position="383"/>
    </location>
</feature>
<sequence length="484" mass="49662">MAAVGGSGRRTIVLAVCCSALFMVGLDNTIVNVGLPEIGSSLHTSVAGLQWTIAGYTIVLASLLMFSGAAADRIGRRTIFQVGLSLFTLGSWLCSLAPSLAWLIAFRVLQGIGGSMLNPAALGIITNVFSAPKDRAKAIGVWDGVSGLSMALGPVAGGILVGSVGWRGIFWANIPVGLAAIALTALLVPDSKADRGREADPVGQFFVIVMLASLAYAIIQGPSDGWTSPYIVGFFLLSLLALAFLLRYEPRRAEPLIDFRFFKSVPFSAANATAVCAIATSAGFLFLTTLYLQDVRGFSPLRAGLTLLPMPVMMAISSPISGRILARGGPRVPFVIAGAALTLSTAALSQLSPTSGPLFLIVTYGLFGLGAGMVNVPISNGVMSGVPRSQAGVASGMNSSSRQLGQSLGVAIVGSVLAASLRGSMHAGFLTAAHAGWWIMAGCGYAVLVLGVVSTTGWARATADRTTATFSADPAPAVAAVIQG</sequence>
<gene>
    <name evidence="10" type="ORF">EAS64_12995</name>
</gene>
<evidence type="ECO:0000256" key="8">
    <source>
        <dbReference type="SAM" id="Phobius"/>
    </source>
</evidence>
<dbReference type="InterPro" id="IPR036259">
    <property type="entry name" value="MFS_trans_sf"/>
</dbReference>
<keyword evidence="4" id="KW-1003">Cell membrane</keyword>
<dbReference type="Gene3D" id="1.20.1720.10">
    <property type="entry name" value="Multidrug resistance protein D"/>
    <property type="match status" value="1"/>
</dbReference>
<dbReference type="EMBL" id="RPFW01000002">
    <property type="protein sequence ID" value="TVZ05458.1"/>
    <property type="molecule type" value="Genomic_DNA"/>
</dbReference>
<feature type="transmembrane region" description="Helical" evidence="8">
    <location>
        <begin position="303"/>
        <end position="320"/>
    </location>
</feature>
<organism evidence="10 11">
    <name type="scientific">Trebonia kvetii</name>
    <dbReference type="NCBI Taxonomy" id="2480626"/>
    <lineage>
        <taxon>Bacteria</taxon>
        <taxon>Bacillati</taxon>
        <taxon>Actinomycetota</taxon>
        <taxon>Actinomycetes</taxon>
        <taxon>Streptosporangiales</taxon>
        <taxon>Treboniaceae</taxon>
        <taxon>Trebonia</taxon>
    </lineage>
</organism>
<keyword evidence="3" id="KW-0813">Transport</keyword>
<dbReference type="Proteomes" id="UP000460272">
    <property type="component" value="Unassembled WGS sequence"/>
</dbReference>
<feature type="transmembrane region" description="Helical" evidence="8">
    <location>
        <begin position="168"/>
        <end position="189"/>
    </location>
</feature>
<feature type="transmembrane region" description="Helical" evidence="8">
    <location>
        <begin position="404"/>
        <end position="423"/>
    </location>
</feature>
<evidence type="ECO:0000313" key="10">
    <source>
        <dbReference type="EMBL" id="TVZ05458.1"/>
    </source>
</evidence>
<comment type="subcellular location">
    <subcellularLocation>
        <location evidence="1">Cell membrane</location>
        <topology evidence="1">Multi-pass membrane protein</topology>
    </subcellularLocation>
</comment>
<feature type="domain" description="Major facilitator superfamily (MFS) profile" evidence="9">
    <location>
        <begin position="13"/>
        <end position="459"/>
    </location>
</feature>
<evidence type="ECO:0000256" key="3">
    <source>
        <dbReference type="ARBA" id="ARBA00022448"/>
    </source>
</evidence>
<dbReference type="PANTHER" id="PTHR42718:SF9">
    <property type="entry name" value="MAJOR FACILITATOR SUPERFAMILY MULTIDRUG TRANSPORTER MFSC"/>
    <property type="match status" value="1"/>
</dbReference>
<feature type="transmembrane region" description="Helical" evidence="8">
    <location>
        <begin position="111"/>
        <end position="129"/>
    </location>
</feature>
<dbReference type="InterPro" id="IPR020846">
    <property type="entry name" value="MFS_dom"/>
</dbReference>
<evidence type="ECO:0000259" key="9">
    <source>
        <dbReference type="PROSITE" id="PS50850"/>
    </source>
</evidence>
<protein>
    <submittedName>
        <fullName evidence="10">DHA2 family efflux MFS transporter permease subunit</fullName>
    </submittedName>
</protein>
<reference evidence="10 11" key="1">
    <citation type="submission" date="2018-11" db="EMBL/GenBank/DDBJ databases">
        <title>Trebonia kvetii gen.nov., sp.nov., a novel acidophilic actinobacterium, and proposal of the new actinobacterial family Treboniaceae fam. nov.</title>
        <authorList>
            <person name="Rapoport D."/>
            <person name="Sagova-Mareckova M."/>
            <person name="Sedlacek I."/>
            <person name="Provaznik J."/>
            <person name="Kralova S."/>
            <person name="Pavlinic D."/>
            <person name="Benes V."/>
            <person name="Kopecky J."/>
        </authorList>
    </citation>
    <scope>NUCLEOTIDE SEQUENCE [LARGE SCALE GENOMIC DNA]</scope>
    <source>
        <strain evidence="10 11">15Tr583</strain>
    </source>
</reference>
<evidence type="ECO:0000256" key="2">
    <source>
        <dbReference type="ARBA" id="ARBA00008537"/>
    </source>
</evidence>
<feature type="transmembrane region" description="Helical" evidence="8">
    <location>
        <begin position="83"/>
        <end position="105"/>
    </location>
</feature>
<feature type="transmembrane region" description="Helical" evidence="8">
    <location>
        <begin position="269"/>
        <end position="291"/>
    </location>
</feature>
<evidence type="ECO:0000256" key="4">
    <source>
        <dbReference type="ARBA" id="ARBA00022475"/>
    </source>
</evidence>
<dbReference type="Gene3D" id="1.20.1250.20">
    <property type="entry name" value="MFS general substrate transporter like domains"/>
    <property type="match status" value="1"/>
</dbReference>
<dbReference type="SUPFAM" id="SSF103473">
    <property type="entry name" value="MFS general substrate transporter"/>
    <property type="match status" value="1"/>
</dbReference>
<feature type="transmembrane region" description="Helical" evidence="8">
    <location>
        <begin position="231"/>
        <end position="248"/>
    </location>
</feature>
<accession>A0A6P2C2P1</accession>
<evidence type="ECO:0000256" key="7">
    <source>
        <dbReference type="ARBA" id="ARBA00023136"/>
    </source>
</evidence>
<feature type="transmembrane region" description="Helical" evidence="8">
    <location>
        <begin position="435"/>
        <end position="459"/>
    </location>
</feature>
<keyword evidence="5 8" id="KW-0812">Transmembrane</keyword>
<feature type="transmembrane region" description="Helical" evidence="8">
    <location>
        <begin position="51"/>
        <end position="71"/>
    </location>
</feature>
<dbReference type="NCBIfam" id="TIGR00711">
    <property type="entry name" value="efflux_EmrB"/>
    <property type="match status" value="1"/>
</dbReference>
<dbReference type="PRINTS" id="PR01036">
    <property type="entry name" value="TCRTETB"/>
</dbReference>
<dbReference type="CDD" id="cd17321">
    <property type="entry name" value="MFS_MMR_MDR_like"/>
    <property type="match status" value="1"/>
</dbReference>
<dbReference type="Pfam" id="PF07690">
    <property type="entry name" value="MFS_1"/>
    <property type="match status" value="1"/>
</dbReference>
<feature type="transmembrane region" description="Helical" evidence="8">
    <location>
        <begin position="201"/>
        <end position="219"/>
    </location>
</feature>
<evidence type="ECO:0000256" key="6">
    <source>
        <dbReference type="ARBA" id="ARBA00022989"/>
    </source>
</evidence>
<dbReference type="GO" id="GO:0022857">
    <property type="term" value="F:transmembrane transporter activity"/>
    <property type="evidence" value="ECO:0007669"/>
    <property type="project" value="InterPro"/>
</dbReference>
<dbReference type="PROSITE" id="PS00216">
    <property type="entry name" value="SUGAR_TRANSPORT_1"/>
    <property type="match status" value="1"/>
</dbReference>
<evidence type="ECO:0000256" key="1">
    <source>
        <dbReference type="ARBA" id="ARBA00004651"/>
    </source>
</evidence>
<dbReference type="OrthoDB" id="9781469at2"/>
<dbReference type="PANTHER" id="PTHR42718">
    <property type="entry name" value="MAJOR FACILITATOR SUPERFAMILY MULTIDRUG TRANSPORTER MFSC"/>
    <property type="match status" value="1"/>
</dbReference>
<dbReference type="InterPro" id="IPR011701">
    <property type="entry name" value="MFS"/>
</dbReference>
<feature type="transmembrane region" description="Helical" evidence="8">
    <location>
        <begin position="12"/>
        <end position="31"/>
    </location>
</feature>
<proteinExistence type="inferred from homology"/>
<dbReference type="PROSITE" id="PS50850">
    <property type="entry name" value="MFS"/>
    <property type="match status" value="1"/>
</dbReference>
<dbReference type="AlphaFoldDB" id="A0A6P2C2P1"/>
<evidence type="ECO:0000313" key="11">
    <source>
        <dbReference type="Proteomes" id="UP000460272"/>
    </source>
</evidence>
<feature type="transmembrane region" description="Helical" evidence="8">
    <location>
        <begin position="332"/>
        <end position="352"/>
    </location>
</feature>
<keyword evidence="7 8" id="KW-0472">Membrane</keyword>
<evidence type="ECO:0000256" key="5">
    <source>
        <dbReference type="ARBA" id="ARBA00022692"/>
    </source>
</evidence>
<name>A0A6P2C2P1_9ACTN</name>
<feature type="transmembrane region" description="Helical" evidence="8">
    <location>
        <begin position="141"/>
        <end position="162"/>
    </location>
</feature>
<comment type="similarity">
    <text evidence="2">Belongs to the major facilitator superfamily. EmrB family.</text>
</comment>
<dbReference type="GO" id="GO:0005886">
    <property type="term" value="C:plasma membrane"/>
    <property type="evidence" value="ECO:0007669"/>
    <property type="project" value="UniProtKB-SubCell"/>
</dbReference>
<dbReference type="InterPro" id="IPR004638">
    <property type="entry name" value="EmrB-like"/>
</dbReference>
<keyword evidence="11" id="KW-1185">Reference proteome</keyword>
<dbReference type="InterPro" id="IPR005829">
    <property type="entry name" value="Sugar_transporter_CS"/>
</dbReference>
<dbReference type="RefSeq" id="WP_145853159.1">
    <property type="nucleotide sequence ID" value="NZ_RPFW01000002.1"/>
</dbReference>
<keyword evidence="6 8" id="KW-1133">Transmembrane helix</keyword>